<dbReference type="EMBL" id="CP016415">
    <property type="protein sequence ID" value="ANU38060.1"/>
    <property type="molecule type" value="Genomic_DNA"/>
</dbReference>
<feature type="transmembrane region" description="Helical" evidence="1">
    <location>
        <begin position="112"/>
        <end position="129"/>
    </location>
</feature>
<evidence type="ECO:0000256" key="1">
    <source>
        <dbReference type="SAM" id="Phobius"/>
    </source>
</evidence>
<evidence type="ECO:0000313" key="2">
    <source>
        <dbReference type="EMBL" id="ANU38060.1"/>
    </source>
</evidence>
<keyword evidence="3" id="KW-1185">Reference proteome</keyword>
<dbReference type="GeneID" id="96874534"/>
<feature type="transmembrane region" description="Helical" evidence="1">
    <location>
        <begin position="90"/>
        <end position="106"/>
    </location>
</feature>
<proteinExistence type="predicted"/>
<feature type="transmembrane region" description="Helical" evidence="1">
    <location>
        <begin position="43"/>
        <end position="61"/>
    </location>
</feature>
<accession>A0A1C7FDK3</accession>
<protein>
    <submittedName>
        <fullName evidence="2">Uncharacterized protein</fullName>
    </submittedName>
</protein>
<keyword evidence="1" id="KW-1133">Transmembrane helix</keyword>
<keyword evidence="1" id="KW-0812">Transmembrane</keyword>
<dbReference type="STRING" id="45658.VSVS12_03549"/>
<feature type="transmembrane region" description="Helical" evidence="1">
    <location>
        <begin position="214"/>
        <end position="236"/>
    </location>
</feature>
<keyword evidence="1" id="KW-0472">Membrane</keyword>
<feature type="transmembrane region" description="Helical" evidence="1">
    <location>
        <begin position="256"/>
        <end position="281"/>
    </location>
</feature>
<sequence>MNPKHIIIDSDLTPVWRGFFQKLSLYLGGACLVWFAFTTSISFSVSFSLLLTAYIVVSFVLKTKKRQQVWLEGDRMIASRSTSLSPLDKIVLPILTIICLSSNAWLLFDLHFIAAAFVGYQLCAFYFVYHKLQQTKVFSLSNNIQTGFFARGYGQCLLVARFDVYTLDESRCFVGTLELNDKDVEPCLNSLAKHMSIVKGTVKVKQEWKESWKLALGGFAGFCFYLFLIPTILKYLAPVGYHWNSKIQKTVYRDEFISNVSIIGIMVLISPLCILFGVWVYDYYLDLKEQKRSAIAFTNSDIFFFPSTKCEIEPATVSIPISDFQYILWPKEDHREKQAKLIVDETVQLIDKNGALISISAWIWAVNPLINHLVRLGTPIRLK</sequence>
<reference evidence="2 3" key="1">
    <citation type="submission" date="2016-07" db="EMBL/GenBank/DDBJ databases">
        <title>Genome sequencing of Vibrio scophthalmi strain VS-05, an isolated from Paralichthys olivaceus.</title>
        <authorList>
            <person name="Han H.-J."/>
        </authorList>
    </citation>
    <scope>NUCLEOTIDE SEQUENCE [LARGE SCALE GENOMIC DNA]</scope>
    <source>
        <strain evidence="2 3">VS-05</strain>
    </source>
</reference>
<dbReference type="AlphaFoldDB" id="A0A1C7FDK3"/>
<dbReference type="RefSeq" id="WP_065546022.1">
    <property type="nucleotide sequence ID" value="NZ_CP016415.1"/>
</dbReference>
<evidence type="ECO:0000313" key="3">
    <source>
        <dbReference type="Proteomes" id="UP000092528"/>
    </source>
</evidence>
<gene>
    <name evidence="2" type="ORF">VSVS05_03014</name>
</gene>
<organism evidence="2 3">
    <name type="scientific">Vibrio scophthalmi</name>
    <dbReference type="NCBI Taxonomy" id="45658"/>
    <lineage>
        <taxon>Bacteria</taxon>
        <taxon>Pseudomonadati</taxon>
        <taxon>Pseudomonadota</taxon>
        <taxon>Gammaproteobacteria</taxon>
        <taxon>Vibrionales</taxon>
        <taxon>Vibrionaceae</taxon>
        <taxon>Vibrio</taxon>
    </lineage>
</organism>
<name>A0A1C7FDK3_9VIBR</name>
<dbReference type="Proteomes" id="UP000092528">
    <property type="component" value="Chromosome 2"/>
</dbReference>